<name>A0A948TBK5_9BACT</name>
<comment type="caution">
    <text evidence="9">The sequence shown here is derived from an EMBL/GenBank/DDBJ whole genome shotgun (WGS) entry which is preliminary data.</text>
</comment>
<reference evidence="9" key="2">
    <citation type="submission" date="2021-04" db="EMBL/GenBank/DDBJ databases">
        <authorList>
            <person name="Gilroy R."/>
        </authorList>
    </citation>
    <scope>NUCLEOTIDE SEQUENCE</scope>
    <source>
        <strain evidence="9">G4-2901</strain>
    </source>
</reference>
<evidence type="ECO:0000256" key="3">
    <source>
        <dbReference type="ARBA" id="ARBA00007931"/>
    </source>
</evidence>
<evidence type="ECO:0000256" key="2">
    <source>
        <dbReference type="ARBA" id="ARBA00004141"/>
    </source>
</evidence>
<evidence type="ECO:0000259" key="8">
    <source>
        <dbReference type="Pfam" id="PF02163"/>
    </source>
</evidence>
<keyword evidence="4 7" id="KW-0812">Transmembrane</keyword>
<gene>
    <name evidence="9" type="ORF">H9777_07890</name>
</gene>
<evidence type="ECO:0000313" key="9">
    <source>
        <dbReference type="EMBL" id="MBU3838217.1"/>
    </source>
</evidence>
<dbReference type="GO" id="GO:0016020">
    <property type="term" value="C:membrane"/>
    <property type="evidence" value="ECO:0007669"/>
    <property type="project" value="UniProtKB-SubCell"/>
</dbReference>
<dbReference type="Proteomes" id="UP000783796">
    <property type="component" value="Unassembled WGS sequence"/>
</dbReference>
<dbReference type="Pfam" id="PF02163">
    <property type="entry name" value="Peptidase_M50"/>
    <property type="match status" value="1"/>
</dbReference>
<feature type="transmembrane region" description="Helical" evidence="7">
    <location>
        <begin position="39"/>
        <end position="62"/>
    </location>
</feature>
<accession>A0A948TBK5</accession>
<evidence type="ECO:0000256" key="6">
    <source>
        <dbReference type="ARBA" id="ARBA00023136"/>
    </source>
</evidence>
<sequence length="382" mass="43385">MIGFLKKNIAVILFIVLSLIFGGCIGYSLIIFFGKEQGFVSLITNLLLSFLIMIVCIFMQIIIHETGHLTIALMRGWKFISFMAFGFILTKRDGHYRLSTMKLAGAGGQCLLLPPENGDSDFGIMLYNLGGVIFNLMFSVISGILLWTCHESLNPYLNIFLMLFAGVGICFFLVNGIPSTFSGIPNDGYNILRLREDKFSTQVFLDSLRFLAKTQSGKRPHEAMEEYYSDNKQFDMSSPFHVCALTMDLAVALDRLDFDKAHNLIALAEERWNEIIQIYKNEIAMERLFLNLIDNGEISKIEEAVNDKNIMNYLNQNATFRPSALRIQYAIALIYDKDREKADKIMERFNTISESYYNVGDALCEKALMKYTSGLYGDISKQ</sequence>
<evidence type="ECO:0000313" key="10">
    <source>
        <dbReference type="Proteomes" id="UP000783796"/>
    </source>
</evidence>
<feature type="transmembrane region" description="Helical" evidence="7">
    <location>
        <begin position="124"/>
        <end position="147"/>
    </location>
</feature>
<proteinExistence type="inferred from homology"/>
<feature type="transmembrane region" description="Helical" evidence="7">
    <location>
        <begin position="159"/>
        <end position="177"/>
    </location>
</feature>
<feature type="domain" description="Peptidase M50" evidence="8">
    <location>
        <begin position="53"/>
        <end position="281"/>
    </location>
</feature>
<reference evidence="9" key="1">
    <citation type="journal article" date="2021" name="PeerJ">
        <title>Extensive microbial diversity within the chicken gut microbiome revealed by metagenomics and culture.</title>
        <authorList>
            <person name="Gilroy R."/>
            <person name="Ravi A."/>
            <person name="Getino M."/>
            <person name="Pursley I."/>
            <person name="Horton D.L."/>
            <person name="Alikhan N.F."/>
            <person name="Baker D."/>
            <person name="Gharbi K."/>
            <person name="Hall N."/>
            <person name="Watson M."/>
            <person name="Adriaenssens E.M."/>
            <person name="Foster-Nyarko E."/>
            <person name="Jarju S."/>
            <person name="Secka A."/>
            <person name="Antonio M."/>
            <person name="Oren A."/>
            <person name="Chaudhuri R.R."/>
            <person name="La Ragione R."/>
            <person name="Hildebrand F."/>
            <person name="Pallen M.J."/>
        </authorList>
    </citation>
    <scope>NUCLEOTIDE SEQUENCE</scope>
    <source>
        <strain evidence="9">G4-2901</strain>
    </source>
</reference>
<dbReference type="InterPro" id="IPR008915">
    <property type="entry name" value="Peptidase_M50"/>
</dbReference>
<keyword evidence="5 7" id="KW-1133">Transmembrane helix</keyword>
<feature type="transmembrane region" description="Helical" evidence="7">
    <location>
        <begin position="69"/>
        <end position="89"/>
    </location>
</feature>
<keyword evidence="6 7" id="KW-0472">Membrane</keyword>
<dbReference type="AlphaFoldDB" id="A0A948TBK5"/>
<protein>
    <recommendedName>
        <fullName evidence="8">Peptidase M50 domain-containing protein</fullName>
    </recommendedName>
</protein>
<evidence type="ECO:0000256" key="4">
    <source>
        <dbReference type="ARBA" id="ARBA00022692"/>
    </source>
</evidence>
<organism evidence="9 10">
    <name type="scientific">Candidatus Phocaeicola faecigallinarum</name>
    <dbReference type="NCBI Taxonomy" id="2838732"/>
    <lineage>
        <taxon>Bacteria</taxon>
        <taxon>Pseudomonadati</taxon>
        <taxon>Bacteroidota</taxon>
        <taxon>Bacteroidia</taxon>
        <taxon>Bacteroidales</taxon>
        <taxon>Bacteroidaceae</taxon>
        <taxon>Phocaeicola</taxon>
    </lineage>
</organism>
<comment type="similarity">
    <text evidence="3">Belongs to the peptidase M50B family.</text>
</comment>
<dbReference type="EMBL" id="JAHLFW010000069">
    <property type="protein sequence ID" value="MBU3838217.1"/>
    <property type="molecule type" value="Genomic_DNA"/>
</dbReference>
<feature type="transmembrane region" description="Helical" evidence="7">
    <location>
        <begin position="12"/>
        <end position="33"/>
    </location>
</feature>
<comment type="cofactor">
    <cofactor evidence="1">
        <name>Zn(2+)</name>
        <dbReference type="ChEBI" id="CHEBI:29105"/>
    </cofactor>
</comment>
<evidence type="ECO:0000256" key="5">
    <source>
        <dbReference type="ARBA" id="ARBA00022989"/>
    </source>
</evidence>
<dbReference type="GO" id="GO:0006508">
    <property type="term" value="P:proteolysis"/>
    <property type="evidence" value="ECO:0007669"/>
    <property type="project" value="InterPro"/>
</dbReference>
<evidence type="ECO:0000256" key="7">
    <source>
        <dbReference type="SAM" id="Phobius"/>
    </source>
</evidence>
<dbReference type="PROSITE" id="PS51257">
    <property type="entry name" value="PROKAR_LIPOPROTEIN"/>
    <property type="match status" value="1"/>
</dbReference>
<evidence type="ECO:0000256" key="1">
    <source>
        <dbReference type="ARBA" id="ARBA00001947"/>
    </source>
</evidence>
<comment type="subcellular location">
    <subcellularLocation>
        <location evidence="2">Membrane</location>
        <topology evidence="2">Multi-pass membrane protein</topology>
    </subcellularLocation>
</comment>